<sequence>MDHVAAAAARGVNYLRDIEVGARAGAGQRHRAIGLAHVEGVAIVLAVQRHAVQAHGRGGAGDADGDFAAIGDQ</sequence>
<dbReference type="AlphaFoldDB" id="H1SGG1"/>
<protein>
    <submittedName>
        <fullName evidence="1">Uncharacterized protein</fullName>
    </submittedName>
</protein>
<gene>
    <name evidence="1" type="ORF">OR16_37430</name>
</gene>
<name>H1SGG1_9BURK</name>
<comment type="caution">
    <text evidence="1">The sequence shown here is derived from an EMBL/GenBank/DDBJ whole genome shotgun (WGS) entry which is preliminary data.</text>
</comment>
<evidence type="ECO:0000313" key="2">
    <source>
        <dbReference type="Proteomes" id="UP000005808"/>
    </source>
</evidence>
<organism evidence="1 2">
    <name type="scientific">Cupriavidus basilensis OR16</name>
    <dbReference type="NCBI Taxonomy" id="1127483"/>
    <lineage>
        <taxon>Bacteria</taxon>
        <taxon>Pseudomonadati</taxon>
        <taxon>Pseudomonadota</taxon>
        <taxon>Betaproteobacteria</taxon>
        <taxon>Burkholderiales</taxon>
        <taxon>Burkholderiaceae</taxon>
        <taxon>Cupriavidus</taxon>
    </lineage>
</organism>
<reference evidence="1 2" key="1">
    <citation type="journal article" date="2012" name="J. Bacteriol.">
        <title>De Novo Genome Project of Cupriavidus basilensis OR16.</title>
        <authorList>
            <person name="Cserhati M."/>
            <person name="Kriszt B."/>
            <person name="Szoboszlay S."/>
            <person name="Toth A."/>
            <person name="Szabo I."/>
            <person name="Tancsics A."/>
            <person name="Nagy I."/>
            <person name="Horvath B."/>
            <person name="Nagy I."/>
            <person name="Kukolya J."/>
        </authorList>
    </citation>
    <scope>NUCLEOTIDE SEQUENCE [LARGE SCALE GENOMIC DNA]</scope>
    <source>
        <strain evidence="1 2">OR16</strain>
    </source>
</reference>
<evidence type="ECO:0000313" key="1">
    <source>
        <dbReference type="EMBL" id="EHP38391.1"/>
    </source>
</evidence>
<proteinExistence type="predicted"/>
<dbReference type="EMBL" id="AHJE01000128">
    <property type="protein sequence ID" value="EHP38391.1"/>
    <property type="molecule type" value="Genomic_DNA"/>
</dbReference>
<dbReference type="Proteomes" id="UP000005808">
    <property type="component" value="Unassembled WGS sequence"/>
</dbReference>
<accession>H1SGG1</accession>